<gene>
    <name evidence="1" type="ORF">ABI908_13980</name>
</gene>
<dbReference type="EMBL" id="JBDXMI010000001">
    <property type="protein sequence ID" value="MEO9385201.1"/>
    <property type="molecule type" value="Genomic_DNA"/>
</dbReference>
<sequence>METKFNIGKWHGKLIIEPNNFETLIDYTSNKKHLAAYAENRDVLDSDGEIKSILQLAHHQREILTKTISEDIEKMAESLSRQMIIIAQTYIESMLTEFLECFFYKNPSHAHKFISINGLEGVVHLTVILNSHDMPSLFRQIATSAAREVMRGKFETSVRTIEKTTKVKIDSTLRKKLIEICNERNNIIHEAKEPIIDTKYVKEVFDCALFLLTAISHCAVEQKIPITDPGHLVTEYTF</sequence>
<accession>A0ABV0IV83</accession>
<organism evidence="1 2">
    <name type="scientific">Chromobacterium phragmitis</name>
    <dbReference type="NCBI Taxonomy" id="2202141"/>
    <lineage>
        <taxon>Bacteria</taxon>
        <taxon>Pseudomonadati</taxon>
        <taxon>Pseudomonadota</taxon>
        <taxon>Betaproteobacteria</taxon>
        <taxon>Neisseriales</taxon>
        <taxon>Chromobacteriaceae</taxon>
        <taxon>Chromobacterium</taxon>
    </lineage>
</organism>
<protein>
    <recommendedName>
        <fullName evidence="3">DUF4145 domain-containing protein</fullName>
    </recommendedName>
</protein>
<keyword evidence="2" id="KW-1185">Reference proteome</keyword>
<evidence type="ECO:0000313" key="1">
    <source>
        <dbReference type="EMBL" id="MEO9385201.1"/>
    </source>
</evidence>
<name>A0ABV0IV83_9NEIS</name>
<reference evidence="1 2" key="1">
    <citation type="submission" date="2024-05" db="EMBL/GenBank/DDBJ databases">
        <authorList>
            <person name="De Oliveira J.P."/>
            <person name="Noriler S.A."/>
            <person name="De Oliveira A.G."/>
            <person name="Sipoli D.S."/>
        </authorList>
    </citation>
    <scope>NUCLEOTIDE SEQUENCE [LARGE SCALE GENOMIC DNA]</scope>
    <source>
        <strain evidence="1 2">LABIM192</strain>
    </source>
</reference>
<evidence type="ECO:0008006" key="3">
    <source>
        <dbReference type="Google" id="ProtNLM"/>
    </source>
</evidence>
<evidence type="ECO:0000313" key="2">
    <source>
        <dbReference type="Proteomes" id="UP001462502"/>
    </source>
</evidence>
<comment type="caution">
    <text evidence="1">The sequence shown here is derived from an EMBL/GenBank/DDBJ whole genome shotgun (WGS) entry which is preliminary data.</text>
</comment>
<dbReference type="RefSeq" id="WP_347937795.1">
    <property type="nucleotide sequence ID" value="NZ_CP158160.1"/>
</dbReference>
<dbReference type="Proteomes" id="UP001462502">
    <property type="component" value="Unassembled WGS sequence"/>
</dbReference>
<proteinExistence type="predicted"/>